<name>A0A0U5AE42_9EURY</name>
<reference evidence="2" key="1">
    <citation type="journal article" date="2016" name="Environ. Microbiol.">
        <title>The complete genome of a viable archaeum isolated from 123-million-year-old rock salt.</title>
        <authorList>
            <person name="Jaakkola S.T."/>
            <person name="Pfeiffer F."/>
            <person name="Ravantti J.J."/>
            <person name="Guo Q."/>
            <person name="Liu Y."/>
            <person name="Chen X."/>
            <person name="Ma H."/>
            <person name="Yang C."/>
            <person name="Oksanen H.M."/>
            <person name="Bamford D.H."/>
        </authorList>
    </citation>
    <scope>NUCLEOTIDE SEQUENCE</scope>
    <source>
        <strain evidence="2">JI20-1</strain>
    </source>
</reference>
<keyword evidence="2" id="KW-1185">Reference proteome</keyword>
<gene>
    <name evidence="1" type="ORF">HHUB_2251</name>
</gene>
<dbReference type="RefSeq" id="WP_059056665.1">
    <property type="nucleotide sequence ID" value="NZ_CEML01000002.1"/>
</dbReference>
<dbReference type="Pfam" id="PF19091">
    <property type="entry name" value="DUF5779"/>
    <property type="match status" value="1"/>
</dbReference>
<dbReference type="Proteomes" id="UP000066737">
    <property type="component" value="Chromosome I"/>
</dbReference>
<proteinExistence type="predicted"/>
<dbReference type="EMBL" id="LN831302">
    <property type="protein sequence ID" value="CQH55576.1"/>
    <property type="molecule type" value="Genomic_DNA"/>
</dbReference>
<accession>A0A0U5AE42</accession>
<dbReference type="AlphaFoldDB" id="A0A0U5AE42"/>
<evidence type="ECO:0000313" key="2">
    <source>
        <dbReference type="Proteomes" id="UP000066737"/>
    </source>
</evidence>
<dbReference type="InterPro" id="IPR043931">
    <property type="entry name" value="DUF5779"/>
</dbReference>
<organism evidence="1 2">
    <name type="scientific">Halobacterium hubeiense</name>
    <dbReference type="NCBI Taxonomy" id="1407499"/>
    <lineage>
        <taxon>Archaea</taxon>
        <taxon>Methanobacteriati</taxon>
        <taxon>Methanobacteriota</taxon>
        <taxon>Stenosarchaea group</taxon>
        <taxon>Halobacteria</taxon>
        <taxon>Halobacteriales</taxon>
        <taxon>Halobacteriaceae</taxon>
        <taxon>Halobacterium</taxon>
    </lineage>
</organism>
<evidence type="ECO:0000313" key="1">
    <source>
        <dbReference type="EMBL" id="CQH55576.1"/>
    </source>
</evidence>
<sequence length="97" mass="10182">MSDGFNLDLRNAEEEIDVPESFDGSVVLGVLDGTTPDGDWLDEVHDGNVLLLAVDGDLNDLAAGFAGNVKDAGGTLMHFREFLVVAPPGVGVDADRL</sequence>
<dbReference type="KEGG" id="hhb:Hhub_2251"/>
<dbReference type="GeneID" id="26658900"/>
<dbReference type="OrthoDB" id="311695at2157"/>
<protein>
    <submittedName>
        <fullName evidence="1">Uncharacterized protein</fullName>
    </submittedName>
</protein>